<gene>
    <name evidence="2" type="ORF">Pfl04_23610</name>
</gene>
<evidence type="ECO:0000259" key="1">
    <source>
        <dbReference type="SMART" id="SM00731"/>
    </source>
</evidence>
<evidence type="ECO:0000313" key="2">
    <source>
        <dbReference type="EMBL" id="GIG73957.1"/>
    </source>
</evidence>
<accession>A0A8J3LLG5</accession>
<reference evidence="2" key="1">
    <citation type="submission" date="2021-01" db="EMBL/GenBank/DDBJ databases">
        <title>Whole genome shotgun sequence of Planosporangium flavigriseum NBRC 105377.</title>
        <authorList>
            <person name="Komaki H."/>
            <person name="Tamura T."/>
        </authorList>
    </citation>
    <scope>NUCLEOTIDE SEQUENCE</scope>
    <source>
        <strain evidence="2">NBRC 105377</strain>
    </source>
</reference>
<evidence type="ECO:0000313" key="3">
    <source>
        <dbReference type="Proteomes" id="UP000653674"/>
    </source>
</evidence>
<name>A0A8J3LLG5_9ACTN</name>
<proteinExistence type="predicted"/>
<dbReference type="AlphaFoldDB" id="A0A8J3LLG5"/>
<sequence length="231" mass="25112">MNLDEVRVLATELMAQHGLKGWRLVFDNAKSRAGVCRSDCREIGLSRVLMSLYSEAEVRDTVLHEIAHALVGAGHGHDKVWRATALRIGCSGARCVSSESPTAEGAWVGVCPAGHRSTLHRRPIRVKSCHRCSPVFDAAAIFEWRYRGQAVAMHPKYVAELARIQGRSPSLVLLPAVTLRVGDPVRLTGGGKYGGLVGTIAKRGRSRYQVKTRVGMLSAPFGIVEPISQLP</sequence>
<dbReference type="Pfam" id="PF10263">
    <property type="entry name" value="SprT-like"/>
    <property type="match status" value="1"/>
</dbReference>
<dbReference type="EMBL" id="BONU01000013">
    <property type="protein sequence ID" value="GIG73957.1"/>
    <property type="molecule type" value="Genomic_DNA"/>
</dbReference>
<organism evidence="2 3">
    <name type="scientific">Planosporangium flavigriseum</name>
    <dbReference type="NCBI Taxonomy" id="373681"/>
    <lineage>
        <taxon>Bacteria</taxon>
        <taxon>Bacillati</taxon>
        <taxon>Actinomycetota</taxon>
        <taxon>Actinomycetes</taxon>
        <taxon>Micromonosporales</taxon>
        <taxon>Micromonosporaceae</taxon>
        <taxon>Planosporangium</taxon>
    </lineage>
</organism>
<comment type="caution">
    <text evidence="2">The sequence shown here is derived from an EMBL/GenBank/DDBJ whole genome shotgun (WGS) entry which is preliminary data.</text>
</comment>
<dbReference type="Proteomes" id="UP000653674">
    <property type="component" value="Unassembled WGS sequence"/>
</dbReference>
<dbReference type="SMART" id="SM00731">
    <property type="entry name" value="SprT"/>
    <property type="match status" value="1"/>
</dbReference>
<dbReference type="InterPro" id="IPR006640">
    <property type="entry name" value="SprT-like_domain"/>
</dbReference>
<dbReference type="GO" id="GO:0006950">
    <property type="term" value="P:response to stress"/>
    <property type="evidence" value="ECO:0007669"/>
    <property type="project" value="UniProtKB-ARBA"/>
</dbReference>
<protein>
    <recommendedName>
        <fullName evidence="1">SprT-like domain-containing protein</fullName>
    </recommendedName>
</protein>
<keyword evidence="3" id="KW-1185">Reference proteome</keyword>
<feature type="domain" description="SprT-like" evidence="1">
    <location>
        <begin position="1"/>
        <end position="139"/>
    </location>
</feature>